<dbReference type="OrthoDB" id="9793254at2"/>
<dbReference type="AlphaFoldDB" id="S6A9L1"/>
<evidence type="ECO:0000313" key="3">
    <source>
        <dbReference type="Proteomes" id="UP000015559"/>
    </source>
</evidence>
<organism evidence="2 3">
    <name type="scientific">Sulfuricella denitrificans (strain DSM 22764 / NBRC 105220 / skB26)</name>
    <dbReference type="NCBI Taxonomy" id="1163617"/>
    <lineage>
        <taxon>Bacteria</taxon>
        <taxon>Pseudomonadati</taxon>
        <taxon>Pseudomonadota</taxon>
        <taxon>Betaproteobacteria</taxon>
        <taxon>Nitrosomonadales</taxon>
        <taxon>Sulfuricellaceae</taxon>
        <taxon>Sulfuricella</taxon>
    </lineage>
</organism>
<keyword evidence="3" id="KW-1185">Reference proteome</keyword>
<dbReference type="STRING" id="1163617.SCD_n00451"/>
<dbReference type="KEGG" id="sdr:SCD_n00451"/>
<sequence length="138" mass="15346">MKRHSALQPLSREHHGALVLALACTRAANSGSAEKIHAACERVARQFNTDLEPHFHQEEEALLPLLRDAGQDELVRRTLDDHARLRAMAKALCGRDTLCLGEFGKTLSDHVRFEEQELFPTTEQVVPNELLMAALGAD</sequence>
<gene>
    <name evidence="2" type="ORF">SCD_n00451</name>
</gene>
<dbReference type="InterPro" id="IPR012312">
    <property type="entry name" value="Hemerythrin-like"/>
</dbReference>
<dbReference type="EMBL" id="AP013066">
    <property type="protein sequence ID" value="BAN34300.1"/>
    <property type="molecule type" value="Genomic_DNA"/>
</dbReference>
<dbReference type="HOGENOM" id="CLU_129685_1_0_4"/>
<dbReference type="Proteomes" id="UP000015559">
    <property type="component" value="Chromosome"/>
</dbReference>
<dbReference type="PROSITE" id="PS51257">
    <property type="entry name" value="PROKAR_LIPOPROTEIN"/>
    <property type="match status" value="1"/>
</dbReference>
<protein>
    <recommendedName>
        <fullName evidence="1">Hemerythrin-like domain-containing protein</fullName>
    </recommendedName>
</protein>
<evidence type="ECO:0000259" key="1">
    <source>
        <dbReference type="Pfam" id="PF01814"/>
    </source>
</evidence>
<accession>S6A9L1</accession>
<evidence type="ECO:0000313" key="2">
    <source>
        <dbReference type="EMBL" id="BAN34300.1"/>
    </source>
</evidence>
<dbReference type="Pfam" id="PF01814">
    <property type="entry name" value="Hemerythrin"/>
    <property type="match status" value="1"/>
</dbReference>
<name>S6A9L1_SULDS</name>
<proteinExistence type="predicted"/>
<dbReference type="RefSeq" id="WP_009206754.1">
    <property type="nucleotide sequence ID" value="NC_022357.1"/>
</dbReference>
<dbReference type="eggNOG" id="COG5592">
    <property type="taxonomic scope" value="Bacteria"/>
</dbReference>
<dbReference type="Gene3D" id="1.20.120.520">
    <property type="entry name" value="nmb1532 protein domain like"/>
    <property type="match status" value="1"/>
</dbReference>
<reference evidence="2 3" key="1">
    <citation type="journal article" date="2012" name="Appl. Environ. Microbiol.">
        <title>Draft genome sequence of a psychrotolerant sulfur-oxidizing bacterium, Sulfuricella denitrificans skB26, and proteomic insights into cold adaptation.</title>
        <authorList>
            <person name="Watanabe T."/>
            <person name="Kojima H."/>
            <person name="Fukui M."/>
        </authorList>
    </citation>
    <scope>NUCLEOTIDE SEQUENCE [LARGE SCALE GENOMIC DNA]</scope>
    <source>
        <strain evidence="3">skB26</strain>
    </source>
</reference>
<feature type="domain" description="Hemerythrin-like" evidence="1">
    <location>
        <begin position="12"/>
        <end position="121"/>
    </location>
</feature>